<dbReference type="EMBL" id="BAAAZE010000001">
    <property type="protein sequence ID" value="GAA4011823.1"/>
    <property type="molecule type" value="Genomic_DNA"/>
</dbReference>
<keyword evidence="2" id="KW-0812">Transmembrane</keyword>
<keyword evidence="2" id="KW-1133">Transmembrane helix</keyword>
<comment type="caution">
    <text evidence="3">The sequence shown here is derived from an EMBL/GenBank/DDBJ whole genome shotgun (WGS) entry which is preliminary data.</text>
</comment>
<gene>
    <name evidence="3" type="ORF">GCM10022212_01430</name>
</gene>
<evidence type="ECO:0000256" key="1">
    <source>
        <dbReference type="SAM" id="Coils"/>
    </source>
</evidence>
<reference evidence="4" key="1">
    <citation type="journal article" date="2019" name="Int. J. Syst. Evol. Microbiol.">
        <title>The Global Catalogue of Microorganisms (GCM) 10K type strain sequencing project: providing services to taxonomists for standard genome sequencing and annotation.</title>
        <authorList>
            <consortium name="The Broad Institute Genomics Platform"/>
            <consortium name="The Broad Institute Genome Sequencing Center for Infectious Disease"/>
            <person name="Wu L."/>
            <person name="Ma J."/>
        </authorList>
    </citation>
    <scope>NUCLEOTIDE SEQUENCE [LARGE SCALE GENOMIC DNA]</scope>
    <source>
        <strain evidence="4">JCM 16673</strain>
    </source>
</reference>
<feature type="transmembrane region" description="Helical" evidence="2">
    <location>
        <begin position="105"/>
        <end position="125"/>
    </location>
</feature>
<protein>
    <submittedName>
        <fullName evidence="3">Uncharacterized protein</fullName>
    </submittedName>
</protein>
<organism evidence="3 4">
    <name type="scientific">Actimicrobium antarcticum</name>
    <dbReference type="NCBI Taxonomy" id="1051899"/>
    <lineage>
        <taxon>Bacteria</taxon>
        <taxon>Pseudomonadati</taxon>
        <taxon>Pseudomonadota</taxon>
        <taxon>Betaproteobacteria</taxon>
        <taxon>Burkholderiales</taxon>
        <taxon>Oxalobacteraceae</taxon>
        <taxon>Actimicrobium</taxon>
    </lineage>
</organism>
<sequence>MAIGWLSVLKMVPWVDVISNAPKVAEGAKKLWDSVGRKQHLPKAASTAKTGADVVVPIDSRLMAAESTLALLQEQMLASAELIKELAEQNRQLVARVDLMRRRMAWIGLVTALLVVGLIVSSAAMRGVVA</sequence>
<accession>A0ABP7SHF5</accession>
<keyword evidence="1" id="KW-0175">Coiled coil</keyword>
<feature type="coiled-coil region" evidence="1">
    <location>
        <begin position="69"/>
        <end position="103"/>
    </location>
</feature>
<name>A0ABP7SHF5_9BURK</name>
<dbReference type="Proteomes" id="UP001501353">
    <property type="component" value="Unassembled WGS sequence"/>
</dbReference>
<evidence type="ECO:0000256" key="2">
    <source>
        <dbReference type="SAM" id="Phobius"/>
    </source>
</evidence>
<evidence type="ECO:0000313" key="4">
    <source>
        <dbReference type="Proteomes" id="UP001501353"/>
    </source>
</evidence>
<keyword evidence="2" id="KW-0472">Membrane</keyword>
<dbReference type="RefSeq" id="WP_344761270.1">
    <property type="nucleotide sequence ID" value="NZ_BAAAZE010000001.1"/>
</dbReference>
<keyword evidence="4" id="KW-1185">Reference proteome</keyword>
<proteinExistence type="predicted"/>
<evidence type="ECO:0000313" key="3">
    <source>
        <dbReference type="EMBL" id="GAA4011823.1"/>
    </source>
</evidence>